<organism evidence="1 2">
    <name type="scientific">Nitrospira moscoviensis</name>
    <dbReference type="NCBI Taxonomy" id="42253"/>
    <lineage>
        <taxon>Bacteria</taxon>
        <taxon>Pseudomonadati</taxon>
        <taxon>Nitrospirota</taxon>
        <taxon>Nitrospiria</taxon>
        <taxon>Nitrospirales</taxon>
        <taxon>Nitrospiraceae</taxon>
        <taxon>Nitrospira</taxon>
    </lineage>
</organism>
<reference evidence="1 2" key="1">
    <citation type="journal article" date="2015" name="Proc. Natl. Acad. Sci. U.S.A.">
        <title>Expanded metabolic versatility of ubiquitous nitrite-oxidizing bacteria from the genus Nitrospira.</title>
        <authorList>
            <person name="Koch H."/>
            <person name="Lucker S."/>
            <person name="Albertsen M."/>
            <person name="Kitzinger K."/>
            <person name="Herbold C."/>
            <person name="Spieck E."/>
            <person name="Nielsen P.H."/>
            <person name="Wagner M."/>
            <person name="Daims H."/>
        </authorList>
    </citation>
    <scope>NUCLEOTIDE SEQUENCE [LARGE SCALE GENOMIC DNA]</scope>
    <source>
        <strain evidence="1 2">NSP M-1</strain>
    </source>
</reference>
<evidence type="ECO:0000313" key="2">
    <source>
        <dbReference type="Proteomes" id="UP000069205"/>
    </source>
</evidence>
<protein>
    <recommendedName>
        <fullName evidence="3">WbqC-like protein</fullName>
    </recommendedName>
</protein>
<evidence type="ECO:0000313" key="1">
    <source>
        <dbReference type="EMBL" id="ALA58228.1"/>
    </source>
</evidence>
<evidence type="ECO:0008006" key="3">
    <source>
        <dbReference type="Google" id="ProtNLM"/>
    </source>
</evidence>
<dbReference type="RefSeq" id="WP_053379420.1">
    <property type="nucleotide sequence ID" value="NZ_CP011801.1"/>
</dbReference>
<dbReference type="OrthoDB" id="3611744at2"/>
<name>A0A0K2GBA7_NITMO</name>
<gene>
    <name evidence="1" type="ORF">NITMOv2_1808</name>
</gene>
<dbReference type="PATRIC" id="fig|42253.5.peg.1777"/>
<dbReference type="KEGG" id="nmv:NITMOv2_1808"/>
<sequence length="234" mass="27438">MRVTIHQPQFLPWLGYLDKIDQADLFIVLDTVQFKKNEWQNRNRIRTPKGWQWLTVPVLQRFGQRIHEVSINQTVNWRAQHLRALEMHYARAPYRDPYLDELRALYAMPWEKLADLNLAVIEWLLRSFGIATPVRRASEWRAREEPTDRLIDLCRSAGAADYLAGPGADRYMDKPRFEASGIALIMQAFHHPRYRQLYEPFEPNVSAIDLLFMQGAEALATLRRSRVQAPMPVV</sequence>
<accession>A0A0K2GBA7</accession>
<dbReference type="Proteomes" id="UP000069205">
    <property type="component" value="Chromosome"/>
</dbReference>
<dbReference type="AlphaFoldDB" id="A0A0K2GBA7"/>
<proteinExistence type="predicted"/>
<keyword evidence="2" id="KW-1185">Reference proteome</keyword>
<dbReference type="InterPro" id="IPR014985">
    <property type="entry name" value="WbqC"/>
</dbReference>
<dbReference type="Pfam" id="PF08889">
    <property type="entry name" value="WbqC"/>
    <property type="match status" value="1"/>
</dbReference>
<dbReference type="STRING" id="42253.NITMOv2_1808"/>
<dbReference type="EMBL" id="CP011801">
    <property type="protein sequence ID" value="ALA58228.1"/>
    <property type="molecule type" value="Genomic_DNA"/>
</dbReference>